<organism evidence="8">
    <name type="scientific">Nephromyces sp. ex Molgula occidentalis</name>
    <dbReference type="NCBI Taxonomy" id="2544991"/>
    <lineage>
        <taxon>Eukaryota</taxon>
        <taxon>Sar</taxon>
        <taxon>Alveolata</taxon>
        <taxon>Apicomplexa</taxon>
        <taxon>Aconoidasida</taxon>
        <taxon>Nephromycida</taxon>
        <taxon>Nephromyces</taxon>
    </lineage>
</organism>
<dbReference type="Gene3D" id="1.10.1790.20">
    <property type="match status" value="1"/>
</dbReference>
<dbReference type="Gene3D" id="1.10.150.390">
    <property type="match status" value="1"/>
</dbReference>
<keyword evidence="5" id="KW-0548">Nucleotidyltransferase</keyword>
<evidence type="ECO:0000256" key="2">
    <source>
        <dbReference type="ARBA" id="ARBA00012418"/>
    </source>
</evidence>
<dbReference type="EMBL" id="MK573211">
    <property type="protein sequence ID" value="QEM01905.1"/>
    <property type="molecule type" value="Genomic_DNA"/>
</dbReference>
<comment type="catalytic activity">
    <reaction evidence="7">
        <text>RNA(n) + a ribonucleoside 5'-triphosphate = RNA(n+1) + diphosphate</text>
        <dbReference type="Rhea" id="RHEA:21248"/>
        <dbReference type="Rhea" id="RHEA-COMP:14527"/>
        <dbReference type="Rhea" id="RHEA-COMP:17342"/>
        <dbReference type="ChEBI" id="CHEBI:33019"/>
        <dbReference type="ChEBI" id="CHEBI:61557"/>
        <dbReference type="ChEBI" id="CHEBI:140395"/>
        <dbReference type="EC" id="2.7.7.6"/>
    </reaction>
</comment>
<evidence type="ECO:0000256" key="6">
    <source>
        <dbReference type="ARBA" id="ARBA00023163"/>
    </source>
</evidence>
<keyword evidence="3 8" id="KW-0240">DNA-directed RNA polymerase</keyword>
<protein>
    <recommendedName>
        <fullName evidence="2">DNA-directed RNA polymerase</fullName>
        <ecNumber evidence="2">2.7.7.6</ecNumber>
    </recommendedName>
</protein>
<dbReference type="GO" id="GO:0000428">
    <property type="term" value="C:DNA-directed RNA polymerase complex"/>
    <property type="evidence" value="ECO:0007669"/>
    <property type="project" value="UniProtKB-KW"/>
</dbReference>
<dbReference type="PANTHER" id="PTHR19376:SF54">
    <property type="entry name" value="DNA-DIRECTED RNA POLYMERASE SUBUNIT BETA"/>
    <property type="match status" value="1"/>
</dbReference>
<keyword evidence="6" id="KW-0804">Transcription</keyword>
<dbReference type="AlphaFoldDB" id="A0A5C1H8G3"/>
<evidence type="ECO:0000256" key="3">
    <source>
        <dbReference type="ARBA" id="ARBA00022478"/>
    </source>
</evidence>
<dbReference type="GO" id="GO:0003899">
    <property type="term" value="F:DNA-directed RNA polymerase activity"/>
    <property type="evidence" value="ECO:0007669"/>
    <property type="project" value="UniProtKB-EC"/>
</dbReference>
<evidence type="ECO:0000256" key="1">
    <source>
        <dbReference type="ARBA" id="ARBA00004026"/>
    </source>
</evidence>
<keyword evidence="4" id="KW-0808">Transferase</keyword>
<evidence type="ECO:0000256" key="4">
    <source>
        <dbReference type="ARBA" id="ARBA00022679"/>
    </source>
</evidence>
<sequence>MNIKFIIKNKIFNINFFLKFLLKYNYILFINNNINKNIYNYFKFILKNNINKKFLSFQKEPYEFINKQSKFTFIQLLKYKKYNLIIDNKNYKILSFKKYNLNDYIIHKINNLFIINKGFSYNILHKYILEISKNFLKSNKLKASLSPKKKELILNFNKFLKKYKFLNNLYNINYIYINTLLKNLYSNILYSKKGNDITSGLQYIETIFESKNNKYNSLIIKKGYLINKIFYNNYDLLNQIYINKIIIFNNYYNYNFEFNISNNIKSLLIDYSSIIKGGDLVQYINYSPHLILINKFLSLNTKLNQYISTKISFNFIQILNVESIYKQYIYNNINIPLIHFELITKKMTSWVKINFNGDTNLKLNDIISFNIIHLINIALYKNNYKTAFYYPLILGISKSILASSGFLTAASFQEIIRVLIKSALENQIEWLINLKTKVILSDLITTGTGWYRFFNKF</sequence>
<gene>
    <name evidence="8" type="primary">rpoC2B</name>
</gene>
<dbReference type="PANTHER" id="PTHR19376">
    <property type="entry name" value="DNA-DIRECTED RNA POLYMERASE"/>
    <property type="match status" value="1"/>
</dbReference>
<reference evidence="8" key="1">
    <citation type="journal article" date="2019" name="Genome Biol. Evol.">
        <title>Nephromyces represents a diverse and novel lineage of the Apicomplexa that has retained apicoplasts.</title>
        <authorList>
            <person name="Munoz-Gomez S.A."/>
            <person name="Durnin K."/>
            <person name="Eme L."/>
            <person name="Paight C."/>
            <person name="Lane C.E."/>
            <person name="Saffo M.B."/>
            <person name="Slamovits C.H."/>
        </authorList>
    </citation>
    <scope>NUCLEOTIDE SEQUENCE</scope>
    <source>
        <strain evidence="8">719</strain>
    </source>
</reference>
<dbReference type="GO" id="GO:0006351">
    <property type="term" value="P:DNA-templated transcription"/>
    <property type="evidence" value="ECO:0007669"/>
    <property type="project" value="InterPro"/>
</dbReference>
<evidence type="ECO:0000256" key="7">
    <source>
        <dbReference type="ARBA" id="ARBA00048552"/>
    </source>
</evidence>
<dbReference type="SUPFAM" id="SSF64484">
    <property type="entry name" value="beta and beta-prime subunits of DNA dependent RNA-polymerase"/>
    <property type="match status" value="1"/>
</dbReference>
<accession>A0A5C1H8G3</accession>
<dbReference type="InterPro" id="IPR045867">
    <property type="entry name" value="DNA-dir_RpoC_beta_prime"/>
</dbReference>
<proteinExistence type="predicted"/>
<name>A0A5C1H8G3_9APIC</name>
<evidence type="ECO:0000313" key="8">
    <source>
        <dbReference type="EMBL" id="QEM01905.1"/>
    </source>
</evidence>
<dbReference type="EC" id="2.7.7.6" evidence="2"/>
<comment type="function">
    <text evidence="1">DNA-dependent RNA polymerase catalyzes the transcription of DNA into RNA using the four ribonucleoside triphosphates as substrates.</text>
</comment>
<evidence type="ECO:0000256" key="5">
    <source>
        <dbReference type="ARBA" id="ARBA00022695"/>
    </source>
</evidence>